<reference evidence="2 3" key="1">
    <citation type="submission" date="2019-03" db="EMBL/GenBank/DDBJ databases">
        <title>Genomic Encyclopedia of Type Strains, Phase III (KMG-III): the genomes of soil and plant-associated and newly described type strains.</title>
        <authorList>
            <person name="Whitman W."/>
        </authorList>
    </citation>
    <scope>NUCLEOTIDE SEQUENCE [LARGE SCALE GENOMIC DNA]</scope>
    <source>
        <strain evidence="2 3">VKM Ac-2573</strain>
    </source>
</reference>
<gene>
    <name evidence="2" type="ORF">EV653_1453</name>
</gene>
<evidence type="ECO:0008006" key="4">
    <source>
        <dbReference type="Google" id="ProtNLM"/>
    </source>
</evidence>
<proteinExistence type="predicted"/>
<dbReference type="AlphaFoldDB" id="A0A4V3GHJ0"/>
<keyword evidence="3" id="KW-1185">Reference proteome</keyword>
<comment type="caution">
    <text evidence="2">The sequence shown here is derived from an EMBL/GenBank/DDBJ whole genome shotgun (WGS) entry which is preliminary data.</text>
</comment>
<evidence type="ECO:0000313" key="2">
    <source>
        <dbReference type="EMBL" id="TDW76307.1"/>
    </source>
</evidence>
<name>A0A4V3GHJ0_9ACTN</name>
<evidence type="ECO:0000256" key="1">
    <source>
        <dbReference type="SAM" id="MobiDB-lite"/>
    </source>
</evidence>
<protein>
    <recommendedName>
        <fullName evidence="4">DDE family transposase</fullName>
    </recommendedName>
</protein>
<feature type="compositionally biased region" description="Basic and acidic residues" evidence="1">
    <location>
        <begin position="18"/>
        <end position="37"/>
    </location>
</feature>
<accession>A0A4V3GHJ0</accession>
<organism evidence="2 3">
    <name type="scientific">Kribbella pratensis</name>
    <dbReference type="NCBI Taxonomy" id="2512112"/>
    <lineage>
        <taxon>Bacteria</taxon>
        <taxon>Bacillati</taxon>
        <taxon>Actinomycetota</taxon>
        <taxon>Actinomycetes</taxon>
        <taxon>Propionibacteriales</taxon>
        <taxon>Kribbellaceae</taxon>
        <taxon>Kribbella</taxon>
    </lineage>
</organism>
<dbReference type="EMBL" id="SODP01000001">
    <property type="protein sequence ID" value="TDW76307.1"/>
    <property type="molecule type" value="Genomic_DNA"/>
</dbReference>
<evidence type="ECO:0000313" key="3">
    <source>
        <dbReference type="Proteomes" id="UP000295146"/>
    </source>
</evidence>
<feature type="region of interest" description="Disordered" evidence="1">
    <location>
        <begin position="1"/>
        <end position="64"/>
    </location>
</feature>
<sequence length="160" mass="17535">MGRHATSPALRAGARSGRRNDKILPPEPPDHALDRCRGGWSIRTASSPAGPTPAGHPKDIAPGNVGERAFNRLERWRGIATSYDEHALYYRAGVVIACIVLSECLVKKGCGRNDRSPGWQQEGLSARVGPSVLVYEVRRHNSRGEPLGWGIQPERCLTRH</sequence>
<dbReference type="Proteomes" id="UP000295146">
    <property type="component" value="Unassembled WGS sequence"/>
</dbReference>